<reference evidence="2" key="1">
    <citation type="submission" date="2020-10" db="EMBL/GenBank/DDBJ databases">
        <title>Sequencing the genomes of 1000 actinobacteria strains.</title>
        <authorList>
            <person name="Klenk H.-P."/>
        </authorList>
    </citation>
    <scope>NUCLEOTIDE SEQUENCE</scope>
    <source>
        <strain evidence="2">DSM 46832</strain>
    </source>
</reference>
<dbReference type="RefSeq" id="WP_192769098.1">
    <property type="nucleotide sequence ID" value="NZ_JADBEB010000001.1"/>
</dbReference>
<evidence type="ECO:0000256" key="1">
    <source>
        <dbReference type="SAM" id="MobiDB-lite"/>
    </source>
</evidence>
<dbReference type="AlphaFoldDB" id="A0A927MAP1"/>
<name>A0A927MAP1_9ACTN</name>
<feature type="compositionally biased region" description="Low complexity" evidence="1">
    <location>
        <begin position="11"/>
        <end position="29"/>
    </location>
</feature>
<feature type="region of interest" description="Disordered" evidence="1">
    <location>
        <begin position="1"/>
        <end position="29"/>
    </location>
</feature>
<sequence length="57" mass="5588">MPIADPETTDAVDAPPSAAVAAPVRPMPASTSSTSAALSGWYFGAAGSIEGAIVTVR</sequence>
<gene>
    <name evidence="2" type="ORF">H4W31_005304</name>
</gene>
<keyword evidence="3" id="KW-1185">Reference proteome</keyword>
<comment type="caution">
    <text evidence="2">The sequence shown here is derived from an EMBL/GenBank/DDBJ whole genome shotgun (WGS) entry which is preliminary data.</text>
</comment>
<evidence type="ECO:0000313" key="2">
    <source>
        <dbReference type="EMBL" id="MBE1489666.1"/>
    </source>
</evidence>
<dbReference type="Proteomes" id="UP000649753">
    <property type="component" value="Unassembled WGS sequence"/>
</dbReference>
<dbReference type="EMBL" id="JADBEB010000001">
    <property type="protein sequence ID" value="MBE1489666.1"/>
    <property type="molecule type" value="Genomic_DNA"/>
</dbReference>
<accession>A0A927MAP1</accession>
<organism evidence="2 3">
    <name type="scientific">Plantactinospora soyae</name>
    <dbReference type="NCBI Taxonomy" id="1544732"/>
    <lineage>
        <taxon>Bacteria</taxon>
        <taxon>Bacillati</taxon>
        <taxon>Actinomycetota</taxon>
        <taxon>Actinomycetes</taxon>
        <taxon>Micromonosporales</taxon>
        <taxon>Micromonosporaceae</taxon>
        <taxon>Plantactinospora</taxon>
    </lineage>
</organism>
<proteinExistence type="predicted"/>
<evidence type="ECO:0000313" key="3">
    <source>
        <dbReference type="Proteomes" id="UP000649753"/>
    </source>
</evidence>
<protein>
    <submittedName>
        <fullName evidence="2">Uncharacterized protein</fullName>
    </submittedName>
</protein>